<dbReference type="Proteomes" id="UP000032250">
    <property type="component" value="Unassembled WGS sequence"/>
</dbReference>
<evidence type="ECO:0000256" key="1">
    <source>
        <dbReference type="ARBA" id="ARBA00004496"/>
    </source>
</evidence>
<keyword evidence="5 9" id="KW-0963">Cytoplasm</keyword>
<proteinExistence type="inferred from homology"/>
<evidence type="ECO:0000256" key="9">
    <source>
        <dbReference type="HAMAP-Rule" id="MF_00125"/>
    </source>
</evidence>
<evidence type="ECO:0000256" key="10">
    <source>
        <dbReference type="PIRSR" id="PIRSR001549-1"/>
    </source>
</evidence>
<dbReference type="GO" id="GO:0004821">
    <property type="term" value="F:histidine-tRNA ligase activity"/>
    <property type="evidence" value="ECO:0007669"/>
    <property type="project" value="TreeGrafter"/>
</dbReference>
<name>A0A0D1BV00_CLOBO</name>
<comment type="caution">
    <text evidence="12">The sequence shown here is derived from an EMBL/GenBank/DDBJ whole genome shotgun (WGS) entry which is preliminary data.</text>
</comment>
<organism evidence="12 13">
    <name type="scientific">Clostridium botulinum B2 450</name>
    <dbReference type="NCBI Taxonomy" id="1379739"/>
    <lineage>
        <taxon>Bacteria</taxon>
        <taxon>Bacillati</taxon>
        <taxon>Bacillota</taxon>
        <taxon>Clostridia</taxon>
        <taxon>Eubacteriales</taxon>
        <taxon>Clostridiaceae</taxon>
        <taxon>Clostridium</taxon>
    </lineage>
</organism>
<keyword evidence="12" id="KW-0808">Transferase</keyword>
<comment type="subcellular location">
    <subcellularLocation>
        <location evidence="1 9">Cytoplasm</location>
    </subcellularLocation>
</comment>
<dbReference type="NCBIfam" id="TIGR00443">
    <property type="entry name" value="hisZ_biosyn_reg"/>
    <property type="match status" value="1"/>
</dbReference>
<comment type="similarity">
    <text evidence="3 9">Belongs to the class-II aminoacyl-tRNA synthetase family. HisZ subfamily.</text>
</comment>
<evidence type="ECO:0000256" key="6">
    <source>
        <dbReference type="ARBA" id="ARBA00022605"/>
    </source>
</evidence>
<dbReference type="InterPro" id="IPR004517">
    <property type="entry name" value="HisZ"/>
</dbReference>
<dbReference type="PATRIC" id="fig|1379739.3.peg.1993"/>
<evidence type="ECO:0000313" key="13">
    <source>
        <dbReference type="Proteomes" id="UP000032250"/>
    </source>
</evidence>
<evidence type="ECO:0000259" key="11">
    <source>
        <dbReference type="PROSITE" id="PS50862"/>
    </source>
</evidence>
<evidence type="ECO:0000256" key="5">
    <source>
        <dbReference type="ARBA" id="ARBA00022490"/>
    </source>
</evidence>
<protein>
    <recommendedName>
        <fullName evidence="4 9">ATP phosphoribosyltransferase regulatory subunit</fullName>
    </recommendedName>
</protein>
<dbReference type="InterPro" id="IPR004516">
    <property type="entry name" value="HisRS/HisZ"/>
</dbReference>
<comment type="function">
    <text evidence="8 9">Required for the first step of histidine biosynthesis. May allow the feedback regulation of ATP phosphoribosyltransferase activity by histidine.</text>
</comment>
<evidence type="ECO:0000256" key="2">
    <source>
        <dbReference type="ARBA" id="ARBA00004667"/>
    </source>
</evidence>
<dbReference type="PANTHER" id="PTHR43707">
    <property type="entry name" value="HISTIDYL-TRNA SYNTHETASE"/>
    <property type="match status" value="1"/>
</dbReference>
<feature type="binding site" evidence="10">
    <location>
        <begin position="276"/>
        <end position="277"/>
    </location>
    <ligand>
        <name>L-histidine</name>
        <dbReference type="ChEBI" id="CHEBI:57595"/>
    </ligand>
</feature>
<dbReference type="HAMAP" id="MF_00125">
    <property type="entry name" value="HisZ"/>
    <property type="match status" value="1"/>
</dbReference>
<dbReference type="HOGENOM" id="CLU_025113_0_0_9"/>
<dbReference type="InterPro" id="IPR045864">
    <property type="entry name" value="aa-tRNA-synth_II/BPL/LPL"/>
</dbReference>
<accession>A0A0D1BV00</accession>
<dbReference type="AlphaFoldDB" id="A0A0D1BV00"/>
<dbReference type="InterPro" id="IPR006195">
    <property type="entry name" value="aa-tRNA-synth_II"/>
</dbReference>
<feature type="binding site" evidence="10">
    <location>
        <position position="129"/>
    </location>
    <ligand>
        <name>L-histidine</name>
        <dbReference type="ChEBI" id="CHEBI:57595"/>
    </ligand>
</feature>
<feature type="domain" description="Aminoacyl-transfer RNA synthetases class-II family profile" evidence="11">
    <location>
        <begin position="22"/>
        <end position="343"/>
    </location>
</feature>
<dbReference type="SUPFAM" id="SSF55681">
    <property type="entry name" value="Class II aaRS and biotin synthetases"/>
    <property type="match status" value="1"/>
</dbReference>
<dbReference type="PANTHER" id="PTHR43707:SF6">
    <property type="entry name" value="ATP PHOSPHORIBOSYLTRANSFERASE REGULATORY SUBUNIT"/>
    <property type="match status" value="1"/>
</dbReference>
<feature type="binding site" evidence="10">
    <location>
        <position position="111"/>
    </location>
    <ligand>
        <name>L-histidine</name>
        <dbReference type="ChEBI" id="CHEBI:57595"/>
    </ligand>
</feature>
<dbReference type="GO" id="GO:0006427">
    <property type="term" value="P:histidyl-tRNA aminoacylation"/>
    <property type="evidence" value="ECO:0007669"/>
    <property type="project" value="TreeGrafter"/>
</dbReference>
<keyword evidence="6 9" id="KW-0028">Amino-acid biosynthesis</keyword>
<comment type="subunit">
    <text evidence="9">Heteromultimer composed of HisG and HisZ subunits.</text>
</comment>
<dbReference type="GO" id="GO:0000105">
    <property type="term" value="P:L-histidine biosynthetic process"/>
    <property type="evidence" value="ECO:0007669"/>
    <property type="project" value="UniProtKB-UniRule"/>
</dbReference>
<dbReference type="PROSITE" id="PS50862">
    <property type="entry name" value="AA_TRNA_LIGASE_II"/>
    <property type="match status" value="1"/>
</dbReference>
<sequence>MENWNKYIPEGMKDILFEESNIKLNIEDQLRKIYKYSGFSEIISPTLEFYDVFNSNIQAIPQEKMYKLFDDLGRILVLRPDMTTPIGRITGTKMKDCTYPLKLCYTGNIFRVNEKLNGKLGEITQSGIEIIGTKGIKSDVDSIVTAIHALLSLGLRNFKIELGEAGLFEALTENMRIKEENLKKLKEIIRNKNYVALKKFLDEIISKYSKNDFEIIENLPKLFGGIEIIEKAKSLTKNEKALKSLNDIYNIYKSIEYIGLGSYISIDLGMVQNIDYYTGVIFKGYVEEVGGSILSGGRYDNLIQHFGAKLPAIGFAINVDDVMIALKKQNTISIDKDKKVLISYKDEFLRKAYDFMEELKTKKIICELSPLDDDKEILIYSKKKGIDFIIGFTGEEKLFVKDLKSDKIAFLEKDEIEDLLML</sequence>
<feature type="binding site" evidence="10">
    <location>
        <begin position="81"/>
        <end position="83"/>
    </location>
    <ligand>
        <name>L-histidine</name>
        <dbReference type="ChEBI" id="CHEBI:57595"/>
    </ligand>
</feature>
<evidence type="ECO:0000256" key="7">
    <source>
        <dbReference type="ARBA" id="ARBA00023102"/>
    </source>
</evidence>
<dbReference type="GO" id="GO:0016757">
    <property type="term" value="F:glycosyltransferase activity"/>
    <property type="evidence" value="ECO:0007669"/>
    <property type="project" value="UniProtKB-KW"/>
</dbReference>
<dbReference type="InterPro" id="IPR041715">
    <property type="entry name" value="HisRS-like_core"/>
</dbReference>
<dbReference type="Gene3D" id="3.30.930.10">
    <property type="entry name" value="Bira Bifunctional Protein, Domain 2"/>
    <property type="match status" value="1"/>
</dbReference>
<dbReference type="GO" id="GO:0140096">
    <property type="term" value="F:catalytic activity, acting on a protein"/>
    <property type="evidence" value="ECO:0007669"/>
    <property type="project" value="UniProtKB-ARBA"/>
</dbReference>
<dbReference type="NCBIfam" id="NF008936">
    <property type="entry name" value="PRK12292.1-3"/>
    <property type="match status" value="1"/>
</dbReference>
<reference evidence="12 13" key="1">
    <citation type="submission" date="2014-06" db="EMBL/GenBank/DDBJ databases">
        <title>Genome characterization of distinct group I Clostridium botulinum lineages.</title>
        <authorList>
            <person name="Giordani F."/>
            <person name="Anselmo A."/>
            <person name="Fillo S."/>
            <person name="Palozzi A.M."/>
            <person name="Fortunato A."/>
            <person name="Gentile B."/>
            <person name="Ciammaruconi A."/>
            <person name="Anniballi F."/>
            <person name="De Medici D."/>
            <person name="Lista F."/>
        </authorList>
    </citation>
    <scope>NUCLEOTIDE SEQUENCE [LARGE SCALE GENOMIC DNA]</scope>
    <source>
        <strain evidence="12 13">B2 450</strain>
    </source>
</reference>
<evidence type="ECO:0000313" key="12">
    <source>
        <dbReference type="EMBL" id="KIS23582.1"/>
    </source>
</evidence>
<dbReference type="RefSeq" id="WP_003486345.1">
    <property type="nucleotide sequence ID" value="NZ_JXSU01000007.1"/>
</dbReference>
<dbReference type="UniPathway" id="UPA00031">
    <property type="reaction ID" value="UER00006"/>
</dbReference>
<keyword evidence="7 9" id="KW-0368">Histidine biosynthesis</keyword>
<evidence type="ECO:0000256" key="8">
    <source>
        <dbReference type="ARBA" id="ARBA00025246"/>
    </source>
</evidence>
<dbReference type="PIRSF" id="PIRSF001549">
    <property type="entry name" value="His-tRNA_synth"/>
    <property type="match status" value="1"/>
</dbReference>
<gene>
    <name evidence="9" type="primary">hisZ</name>
    <name evidence="12" type="ORF">N495_08230</name>
</gene>
<dbReference type="OrthoDB" id="9800814at2"/>
<comment type="pathway">
    <text evidence="2 9">Amino-acid biosynthesis; L-histidine biosynthesis; L-histidine from 5-phospho-alpha-D-ribose 1-diphosphate: step 1/9.</text>
</comment>
<keyword evidence="12" id="KW-0328">Glycosyltransferase</keyword>
<dbReference type="Pfam" id="PF13393">
    <property type="entry name" value="tRNA-synt_His"/>
    <property type="match status" value="1"/>
</dbReference>
<feature type="binding site" evidence="10">
    <location>
        <position position="125"/>
    </location>
    <ligand>
        <name>L-histidine</name>
        <dbReference type="ChEBI" id="CHEBI:57595"/>
    </ligand>
</feature>
<evidence type="ECO:0000256" key="3">
    <source>
        <dbReference type="ARBA" id="ARBA00005539"/>
    </source>
</evidence>
<dbReference type="GO" id="GO:0005737">
    <property type="term" value="C:cytoplasm"/>
    <property type="evidence" value="ECO:0007669"/>
    <property type="project" value="UniProtKB-SubCell"/>
</dbReference>
<evidence type="ECO:0000256" key="4">
    <source>
        <dbReference type="ARBA" id="ARBA00020397"/>
    </source>
</evidence>
<dbReference type="CDD" id="cd00773">
    <property type="entry name" value="HisRS-like_core"/>
    <property type="match status" value="1"/>
</dbReference>
<comment type="miscellaneous">
    <text evidence="9">This function is generally fulfilled by the C-terminal part of HisG, which is missing in some bacteria such as this one.</text>
</comment>
<dbReference type="EMBL" id="JXSU01000007">
    <property type="protein sequence ID" value="KIS23582.1"/>
    <property type="molecule type" value="Genomic_DNA"/>
</dbReference>